<keyword evidence="5" id="KW-1185">Reference proteome</keyword>
<evidence type="ECO:0000313" key="4">
    <source>
        <dbReference type="EMBL" id="EMT51791.1"/>
    </source>
</evidence>
<dbReference type="Proteomes" id="UP000012081">
    <property type="component" value="Unassembled WGS sequence"/>
</dbReference>
<dbReference type="GeneID" id="89501748"/>
<reference evidence="4 5" key="1">
    <citation type="submission" date="2013-03" db="EMBL/GenBank/DDBJ databases">
        <title>Assembly of a new bacterial strain Brevibacillus borstelensis AK1.</title>
        <authorList>
            <person name="Rajan I."/>
            <person name="PoliReddy D."/>
            <person name="Sugumar T."/>
            <person name="Rathinam K."/>
            <person name="Alqarawi S."/>
            <person name="Khalil A.B."/>
            <person name="Sivakumar N."/>
        </authorList>
    </citation>
    <scope>NUCLEOTIDE SEQUENCE [LARGE SCALE GENOMIC DNA]</scope>
    <source>
        <strain evidence="4 5">AK1</strain>
    </source>
</reference>
<dbReference type="SUPFAM" id="SSF46689">
    <property type="entry name" value="Homeodomain-like"/>
    <property type="match status" value="1"/>
</dbReference>
<comment type="caution">
    <text evidence="4">The sequence shown here is derived from an EMBL/GenBank/DDBJ whole genome shotgun (WGS) entry which is preliminary data.</text>
</comment>
<evidence type="ECO:0000313" key="5">
    <source>
        <dbReference type="Proteomes" id="UP000012081"/>
    </source>
</evidence>
<dbReference type="InterPro" id="IPR049484">
    <property type="entry name" value="Rv0078-like_C"/>
</dbReference>
<dbReference type="Gene3D" id="1.10.357.10">
    <property type="entry name" value="Tetracycline Repressor, domain 2"/>
    <property type="match status" value="1"/>
</dbReference>
<dbReference type="OrthoDB" id="9814200at2"/>
<accession>M8DXQ2</accession>
<dbReference type="PATRIC" id="fig|1300222.3.peg.3276"/>
<proteinExistence type="predicted"/>
<keyword evidence="1 2" id="KW-0238">DNA-binding</keyword>
<evidence type="ECO:0000256" key="2">
    <source>
        <dbReference type="PROSITE-ProRule" id="PRU00335"/>
    </source>
</evidence>
<gene>
    <name evidence="4" type="ORF">I532_15651</name>
</gene>
<dbReference type="GO" id="GO:0003677">
    <property type="term" value="F:DNA binding"/>
    <property type="evidence" value="ECO:0007669"/>
    <property type="project" value="UniProtKB-UniRule"/>
</dbReference>
<dbReference type="RefSeq" id="WP_003389369.1">
    <property type="nucleotide sequence ID" value="NZ_APBN01000006.1"/>
</dbReference>
<dbReference type="PANTHER" id="PTHR43479:SF11">
    <property type="entry name" value="ACREF_ENVCD OPERON REPRESSOR-RELATED"/>
    <property type="match status" value="1"/>
</dbReference>
<evidence type="ECO:0000259" key="3">
    <source>
        <dbReference type="PROSITE" id="PS50977"/>
    </source>
</evidence>
<organism evidence="4 5">
    <name type="scientific">Brevibacillus borstelensis AK1</name>
    <dbReference type="NCBI Taxonomy" id="1300222"/>
    <lineage>
        <taxon>Bacteria</taxon>
        <taxon>Bacillati</taxon>
        <taxon>Bacillota</taxon>
        <taxon>Bacilli</taxon>
        <taxon>Bacillales</taxon>
        <taxon>Paenibacillaceae</taxon>
        <taxon>Brevibacillus</taxon>
    </lineage>
</organism>
<dbReference type="Pfam" id="PF21351">
    <property type="entry name" value="TetR_C_41"/>
    <property type="match status" value="1"/>
</dbReference>
<dbReference type="InterPro" id="IPR009057">
    <property type="entry name" value="Homeodomain-like_sf"/>
</dbReference>
<dbReference type="PROSITE" id="PS50977">
    <property type="entry name" value="HTH_TETR_2"/>
    <property type="match status" value="1"/>
</dbReference>
<dbReference type="PANTHER" id="PTHR43479">
    <property type="entry name" value="ACREF/ENVCD OPERON REPRESSOR-RELATED"/>
    <property type="match status" value="1"/>
</dbReference>
<sequence>MRRSKAETTETIRKLIEIARTHFTEYGYANTVLESIVHEAKLTRGAVYHHFRSKKELFRAVLEDVQREVAKRVEAEASTSEDPWQQLYLGCRAFIMAAVEESNRRIMLVDGPAVLGWETWREMDQNHSMRLLREQLAIMQKQGHFRMIPLDVLTHFISGGLNEAALWLANESAQPKALDETMEVLSVFLEGFKQNTIHSPGAT</sequence>
<dbReference type="PRINTS" id="PR00455">
    <property type="entry name" value="HTHTETR"/>
</dbReference>
<name>M8DXQ2_9BACL</name>
<feature type="domain" description="HTH tetR-type" evidence="3">
    <location>
        <begin position="9"/>
        <end position="69"/>
    </location>
</feature>
<evidence type="ECO:0000256" key="1">
    <source>
        <dbReference type="ARBA" id="ARBA00023125"/>
    </source>
</evidence>
<feature type="DNA-binding region" description="H-T-H motif" evidence="2">
    <location>
        <begin position="32"/>
        <end position="51"/>
    </location>
</feature>
<protein>
    <submittedName>
        <fullName evidence="4">Putative transcriptional regulator</fullName>
    </submittedName>
</protein>
<dbReference type="Pfam" id="PF00440">
    <property type="entry name" value="TetR_N"/>
    <property type="match status" value="1"/>
</dbReference>
<dbReference type="STRING" id="1300222.I532_15651"/>
<dbReference type="InterPro" id="IPR001647">
    <property type="entry name" value="HTH_TetR"/>
</dbReference>
<dbReference type="AlphaFoldDB" id="M8DXQ2"/>
<dbReference type="InterPro" id="IPR050624">
    <property type="entry name" value="HTH-type_Tx_Regulator"/>
</dbReference>
<dbReference type="EMBL" id="APBN01000006">
    <property type="protein sequence ID" value="EMT51791.1"/>
    <property type="molecule type" value="Genomic_DNA"/>
</dbReference>